<name>A0A183CNU1_GLOPA</name>
<sequence>MSSAQGKSAAARPHVPLRRVLPKGTTEAADTSVAQHRADHPLLFTSVSVQSVCHSGIAPTPLVAAQQRISLPIQQKKSSSPQQQQPATAATLTTTATSASSLADSCYSSCSDGGKIHGIICRSQEHLENRSAADRILFNMLTAG</sequence>
<reference evidence="2" key="1">
    <citation type="submission" date="2013-12" db="EMBL/GenBank/DDBJ databases">
        <authorList>
            <person name="Aslett M."/>
        </authorList>
    </citation>
    <scope>NUCLEOTIDE SEQUENCE [LARGE SCALE GENOMIC DNA]</scope>
    <source>
        <strain evidence="2">Lindley</strain>
    </source>
</reference>
<protein>
    <submittedName>
        <fullName evidence="3">Uncharacterized protein</fullName>
    </submittedName>
</protein>
<organism evidence="2 3">
    <name type="scientific">Globodera pallida</name>
    <name type="common">Potato cyst nematode worm</name>
    <name type="synonym">Heterodera pallida</name>
    <dbReference type="NCBI Taxonomy" id="36090"/>
    <lineage>
        <taxon>Eukaryota</taxon>
        <taxon>Metazoa</taxon>
        <taxon>Ecdysozoa</taxon>
        <taxon>Nematoda</taxon>
        <taxon>Chromadorea</taxon>
        <taxon>Rhabditida</taxon>
        <taxon>Tylenchina</taxon>
        <taxon>Tylenchomorpha</taxon>
        <taxon>Tylenchoidea</taxon>
        <taxon>Heteroderidae</taxon>
        <taxon>Heteroderinae</taxon>
        <taxon>Globodera</taxon>
    </lineage>
</organism>
<proteinExistence type="predicted"/>
<feature type="region of interest" description="Disordered" evidence="1">
    <location>
        <begin position="1"/>
        <end position="31"/>
    </location>
</feature>
<feature type="region of interest" description="Disordered" evidence="1">
    <location>
        <begin position="73"/>
        <end position="94"/>
    </location>
</feature>
<feature type="compositionally biased region" description="Low complexity" evidence="1">
    <location>
        <begin position="74"/>
        <end position="94"/>
    </location>
</feature>
<accession>A0A183CNU1</accession>
<evidence type="ECO:0000313" key="3">
    <source>
        <dbReference type="WBParaSite" id="GPLIN_001454800"/>
    </source>
</evidence>
<evidence type="ECO:0000313" key="2">
    <source>
        <dbReference type="Proteomes" id="UP000050741"/>
    </source>
</evidence>
<reference evidence="2" key="2">
    <citation type="submission" date="2014-05" db="EMBL/GenBank/DDBJ databases">
        <title>The genome and life-stage specific transcriptomes of Globodera pallida elucidate key aspects of plant parasitism by a cyst nematode.</title>
        <authorList>
            <person name="Cotton J.A."/>
            <person name="Lilley C.J."/>
            <person name="Jones L.M."/>
            <person name="Kikuchi T."/>
            <person name="Reid A.J."/>
            <person name="Thorpe P."/>
            <person name="Tsai I.J."/>
            <person name="Beasley H."/>
            <person name="Blok V."/>
            <person name="Cock P.J.A."/>
            <person name="Van den Akker S.E."/>
            <person name="Holroyd N."/>
            <person name="Hunt M."/>
            <person name="Mantelin S."/>
            <person name="Naghra H."/>
            <person name="Pain A."/>
            <person name="Palomares-Rius J.E."/>
            <person name="Zarowiecki M."/>
            <person name="Berriman M."/>
            <person name="Jones J.T."/>
            <person name="Urwin P.E."/>
        </authorList>
    </citation>
    <scope>NUCLEOTIDE SEQUENCE [LARGE SCALE GENOMIC DNA]</scope>
    <source>
        <strain evidence="2">Lindley</strain>
    </source>
</reference>
<dbReference type="AlphaFoldDB" id="A0A183CNU1"/>
<dbReference type="WBParaSite" id="GPLIN_001454800">
    <property type="protein sequence ID" value="GPLIN_001454800"/>
    <property type="gene ID" value="GPLIN_001454800"/>
</dbReference>
<dbReference type="Proteomes" id="UP000050741">
    <property type="component" value="Unassembled WGS sequence"/>
</dbReference>
<evidence type="ECO:0000256" key="1">
    <source>
        <dbReference type="SAM" id="MobiDB-lite"/>
    </source>
</evidence>
<reference evidence="3" key="3">
    <citation type="submission" date="2016-06" db="UniProtKB">
        <authorList>
            <consortium name="WormBaseParasite"/>
        </authorList>
    </citation>
    <scope>IDENTIFICATION</scope>
</reference>
<keyword evidence="2" id="KW-1185">Reference proteome</keyword>